<feature type="transmembrane region" description="Helical" evidence="8">
    <location>
        <begin position="115"/>
        <end position="132"/>
    </location>
</feature>
<keyword evidence="4" id="KW-1003">Cell membrane</keyword>
<evidence type="ECO:0000256" key="3">
    <source>
        <dbReference type="ARBA" id="ARBA00022448"/>
    </source>
</evidence>
<comment type="subcellular location">
    <subcellularLocation>
        <location evidence="1">Cell membrane</location>
        <topology evidence="1">Multi-pass membrane protein</topology>
    </subcellularLocation>
</comment>
<comment type="caution">
    <text evidence="9">The sequence shown here is derived from an EMBL/GenBank/DDBJ whole genome shotgun (WGS) entry which is preliminary data.</text>
</comment>
<feature type="transmembrane region" description="Helical" evidence="8">
    <location>
        <begin position="44"/>
        <end position="67"/>
    </location>
</feature>
<comment type="similarity">
    <text evidence="2">Belongs to the multi antimicrobial extrusion (MATE) (TC 2.A.66.1) family.</text>
</comment>
<evidence type="ECO:0000256" key="5">
    <source>
        <dbReference type="ARBA" id="ARBA00022692"/>
    </source>
</evidence>
<dbReference type="InterPro" id="IPR052031">
    <property type="entry name" value="Membrane_Transporter-Flippase"/>
</dbReference>
<dbReference type="PANTHER" id="PTHR43549">
    <property type="entry name" value="MULTIDRUG RESISTANCE PROTEIN YPNP-RELATED"/>
    <property type="match status" value="1"/>
</dbReference>
<organism evidence="9 10">
    <name type="scientific">Tritrichomonas musculus</name>
    <dbReference type="NCBI Taxonomy" id="1915356"/>
    <lineage>
        <taxon>Eukaryota</taxon>
        <taxon>Metamonada</taxon>
        <taxon>Parabasalia</taxon>
        <taxon>Tritrichomonadida</taxon>
        <taxon>Tritrichomonadidae</taxon>
        <taxon>Tritrichomonas</taxon>
    </lineage>
</organism>
<evidence type="ECO:0000256" key="7">
    <source>
        <dbReference type="ARBA" id="ARBA00023136"/>
    </source>
</evidence>
<reference evidence="9 10" key="1">
    <citation type="submission" date="2024-04" db="EMBL/GenBank/DDBJ databases">
        <title>Tritrichomonas musculus Genome.</title>
        <authorList>
            <person name="Alves-Ferreira E."/>
            <person name="Grigg M."/>
            <person name="Lorenzi H."/>
            <person name="Galac M."/>
        </authorList>
    </citation>
    <scope>NUCLEOTIDE SEQUENCE [LARGE SCALE GENOMIC DNA]</scope>
    <source>
        <strain evidence="9 10">EAF2021</strain>
    </source>
</reference>
<dbReference type="Pfam" id="PF01554">
    <property type="entry name" value="MatE"/>
    <property type="match status" value="1"/>
</dbReference>
<dbReference type="CDD" id="cd12082">
    <property type="entry name" value="MATE_like"/>
    <property type="match status" value="1"/>
</dbReference>
<evidence type="ECO:0000256" key="6">
    <source>
        <dbReference type="ARBA" id="ARBA00022989"/>
    </source>
</evidence>
<evidence type="ECO:0000256" key="2">
    <source>
        <dbReference type="ARBA" id="ARBA00010199"/>
    </source>
</evidence>
<keyword evidence="7 8" id="KW-0472">Membrane</keyword>
<keyword evidence="3" id="KW-0813">Transport</keyword>
<feature type="transmembrane region" description="Helical" evidence="8">
    <location>
        <begin position="87"/>
        <end position="108"/>
    </location>
</feature>
<evidence type="ECO:0000313" key="9">
    <source>
        <dbReference type="EMBL" id="KAK8865146.1"/>
    </source>
</evidence>
<dbReference type="InterPro" id="IPR002528">
    <property type="entry name" value="MATE_fam"/>
</dbReference>
<accession>A0ABR2ILD8</accession>
<keyword evidence="10" id="KW-1185">Reference proteome</keyword>
<dbReference type="Proteomes" id="UP001470230">
    <property type="component" value="Unassembled WGS sequence"/>
</dbReference>
<evidence type="ECO:0000313" key="10">
    <source>
        <dbReference type="Proteomes" id="UP001470230"/>
    </source>
</evidence>
<evidence type="ECO:0000256" key="1">
    <source>
        <dbReference type="ARBA" id="ARBA00004651"/>
    </source>
</evidence>
<sequence>MAAVSLFTNLDNVGRAFGYFMNCSASQKISSLFGQKKAHEAGQVICDLFRCSILSGLFVPGALIPVAKPLGKWFGADDVILKMGVDYLIVLLGGSTIFYLFLMFCGFLQAEGRTFFVSIAQISLFIMNMAIFCP</sequence>
<evidence type="ECO:0000256" key="4">
    <source>
        <dbReference type="ARBA" id="ARBA00022475"/>
    </source>
</evidence>
<keyword evidence="6 8" id="KW-1133">Transmembrane helix</keyword>
<gene>
    <name evidence="9" type="ORF">M9Y10_010680</name>
</gene>
<protein>
    <submittedName>
        <fullName evidence="9">Uncharacterized protein</fullName>
    </submittedName>
</protein>
<dbReference type="EMBL" id="JAPFFF010000016">
    <property type="protein sequence ID" value="KAK8865146.1"/>
    <property type="molecule type" value="Genomic_DNA"/>
</dbReference>
<evidence type="ECO:0000256" key="8">
    <source>
        <dbReference type="SAM" id="Phobius"/>
    </source>
</evidence>
<keyword evidence="5 8" id="KW-0812">Transmembrane</keyword>
<name>A0ABR2ILD8_9EUKA</name>
<dbReference type="PANTHER" id="PTHR43549:SF2">
    <property type="entry name" value="MULTIDRUG RESISTANCE PROTEIN NORM-RELATED"/>
    <property type="match status" value="1"/>
</dbReference>
<proteinExistence type="inferred from homology"/>